<sequence length="58" mass="6654">MTIYQSKLLTTLDGQSTPNYHSNKENTTIDSEHVWDVQFLTALRAVLEDETSKVHEMS</sequence>
<dbReference type="Proteomes" id="UP001196413">
    <property type="component" value="Unassembled WGS sequence"/>
</dbReference>
<evidence type="ECO:0000313" key="1">
    <source>
        <dbReference type="EMBL" id="KAJ1364844.1"/>
    </source>
</evidence>
<dbReference type="EMBL" id="JAHQIW010005080">
    <property type="protein sequence ID" value="KAJ1364844.1"/>
    <property type="molecule type" value="Genomic_DNA"/>
</dbReference>
<accession>A0AAD5ND46</accession>
<evidence type="ECO:0000313" key="2">
    <source>
        <dbReference type="Proteomes" id="UP001196413"/>
    </source>
</evidence>
<comment type="caution">
    <text evidence="1">The sequence shown here is derived from an EMBL/GenBank/DDBJ whole genome shotgun (WGS) entry which is preliminary data.</text>
</comment>
<dbReference type="AlphaFoldDB" id="A0AAD5ND46"/>
<reference evidence="1" key="1">
    <citation type="submission" date="2021-06" db="EMBL/GenBank/DDBJ databases">
        <title>Parelaphostrongylus tenuis whole genome reference sequence.</title>
        <authorList>
            <person name="Garwood T.J."/>
            <person name="Larsen P.A."/>
            <person name="Fountain-Jones N.M."/>
            <person name="Garbe J.R."/>
            <person name="Macchietto M.G."/>
            <person name="Kania S.A."/>
            <person name="Gerhold R.W."/>
            <person name="Richards J.E."/>
            <person name="Wolf T.M."/>
        </authorList>
    </citation>
    <scope>NUCLEOTIDE SEQUENCE</scope>
    <source>
        <strain evidence="1">MNPRO001-30</strain>
        <tissue evidence="1">Meninges</tissue>
    </source>
</reference>
<name>A0AAD5ND46_PARTN</name>
<gene>
    <name evidence="1" type="ORF">KIN20_025026</name>
</gene>
<keyword evidence="2" id="KW-1185">Reference proteome</keyword>
<organism evidence="1 2">
    <name type="scientific">Parelaphostrongylus tenuis</name>
    <name type="common">Meningeal worm</name>
    <dbReference type="NCBI Taxonomy" id="148309"/>
    <lineage>
        <taxon>Eukaryota</taxon>
        <taxon>Metazoa</taxon>
        <taxon>Ecdysozoa</taxon>
        <taxon>Nematoda</taxon>
        <taxon>Chromadorea</taxon>
        <taxon>Rhabditida</taxon>
        <taxon>Rhabditina</taxon>
        <taxon>Rhabditomorpha</taxon>
        <taxon>Strongyloidea</taxon>
        <taxon>Metastrongylidae</taxon>
        <taxon>Parelaphostrongylus</taxon>
    </lineage>
</organism>
<protein>
    <submittedName>
        <fullName evidence="1">Uncharacterized protein</fullName>
    </submittedName>
</protein>
<proteinExistence type="predicted"/>